<feature type="transmembrane region" description="Helical" evidence="1">
    <location>
        <begin position="53"/>
        <end position="72"/>
    </location>
</feature>
<evidence type="ECO:0000313" key="2">
    <source>
        <dbReference type="EMBL" id="NMG04185.1"/>
    </source>
</evidence>
<keyword evidence="3" id="KW-1185">Reference proteome</keyword>
<gene>
    <name evidence="2" type="ORF">GPA21_14595</name>
</gene>
<organism evidence="2 3">
    <name type="scientific">Azoarcus taiwanensis</name>
    <dbReference type="NCBI Taxonomy" id="666964"/>
    <lineage>
        <taxon>Bacteria</taxon>
        <taxon>Pseudomonadati</taxon>
        <taxon>Pseudomonadota</taxon>
        <taxon>Betaproteobacteria</taxon>
        <taxon>Rhodocyclales</taxon>
        <taxon>Zoogloeaceae</taxon>
        <taxon>Azoarcus</taxon>
    </lineage>
</organism>
<comment type="caution">
    <text evidence="2">The sequence shown here is derived from an EMBL/GenBank/DDBJ whole genome shotgun (WGS) entry which is preliminary data.</text>
</comment>
<dbReference type="EMBL" id="WTVM01000100">
    <property type="protein sequence ID" value="NMG04185.1"/>
    <property type="molecule type" value="Genomic_DNA"/>
</dbReference>
<reference evidence="2" key="1">
    <citation type="submission" date="2019-12" db="EMBL/GenBank/DDBJ databases">
        <title>Comparative genomics gives insights into the taxonomy of the Azoarcus-Aromatoleum group and reveals separate origins of nif in the plant-associated Azoarcus and non-plant-associated Aromatoleum sub-groups.</title>
        <authorList>
            <person name="Lafos M."/>
            <person name="Maluk M."/>
            <person name="Batista M."/>
            <person name="Junghare M."/>
            <person name="Carmona M."/>
            <person name="Faoro H."/>
            <person name="Cruz L.M."/>
            <person name="Battistoni F."/>
            <person name="De Souza E."/>
            <person name="Pedrosa F."/>
            <person name="Chen W.-M."/>
            <person name="Poole P.S."/>
            <person name="Dixon R.A."/>
            <person name="James E.K."/>
        </authorList>
    </citation>
    <scope>NUCLEOTIDE SEQUENCE</scope>
    <source>
        <strain evidence="2">NSC3</strain>
    </source>
</reference>
<accession>A0A972FGB3</accession>
<keyword evidence="1" id="KW-0812">Transmembrane</keyword>
<keyword evidence="1" id="KW-0472">Membrane</keyword>
<evidence type="ECO:0008006" key="4">
    <source>
        <dbReference type="Google" id="ProtNLM"/>
    </source>
</evidence>
<evidence type="ECO:0000256" key="1">
    <source>
        <dbReference type="SAM" id="Phobius"/>
    </source>
</evidence>
<feature type="transmembrane region" description="Helical" evidence="1">
    <location>
        <begin position="92"/>
        <end position="109"/>
    </location>
</feature>
<sequence length="199" mass="22163">MHGGLLIFLWLGAVALLQRLPPQWLGWLILLLGLASLITARERALRLLRRIRVLLLAIVVLFAWFTPGTLVIVDFPALSPTVEGMTLAFEHAGRVVAVVLCVALLMQFLPSERLVGALYALLRPFERMGLPAGRIAVRTLLVLEFVEGRSTGSWKKWLTPAKEEASLRPVPMPVEPFRGRDWLILSFGLATLLSLWIAL</sequence>
<evidence type="ECO:0000313" key="3">
    <source>
        <dbReference type="Proteomes" id="UP000599523"/>
    </source>
</evidence>
<name>A0A972FGB3_9RHOO</name>
<protein>
    <recommendedName>
        <fullName evidence="4">Cobalt transporter</fullName>
    </recommendedName>
</protein>
<dbReference type="AlphaFoldDB" id="A0A972FGB3"/>
<proteinExistence type="predicted"/>
<dbReference type="RefSeq" id="WP_168988868.1">
    <property type="nucleotide sequence ID" value="NZ_CAWPHM010000001.1"/>
</dbReference>
<feature type="transmembrane region" description="Helical" evidence="1">
    <location>
        <begin position="25"/>
        <end position="41"/>
    </location>
</feature>
<dbReference type="Proteomes" id="UP000599523">
    <property type="component" value="Unassembled WGS sequence"/>
</dbReference>
<keyword evidence="1" id="KW-1133">Transmembrane helix</keyword>